<evidence type="ECO:0000256" key="9">
    <source>
        <dbReference type="ARBA" id="ARBA00022785"/>
    </source>
</evidence>
<evidence type="ECO:0000256" key="13">
    <source>
        <dbReference type="ARBA" id="ARBA00023157"/>
    </source>
</evidence>
<evidence type="ECO:0000256" key="10">
    <source>
        <dbReference type="ARBA" id="ARBA00023002"/>
    </source>
</evidence>
<keyword evidence="10 17" id="KW-0560">Oxidoreductase</keyword>
<reference evidence="18" key="1">
    <citation type="journal article" date="2021" name="PeerJ">
        <title>Extensive microbial diversity within the chicken gut microbiome revealed by metagenomics and culture.</title>
        <authorList>
            <person name="Gilroy R."/>
            <person name="Ravi A."/>
            <person name="Getino M."/>
            <person name="Pursley I."/>
            <person name="Horton D.L."/>
            <person name="Alikhan N.F."/>
            <person name="Baker D."/>
            <person name="Gharbi K."/>
            <person name="Hall N."/>
            <person name="Watson M."/>
            <person name="Adriaenssens E.M."/>
            <person name="Foster-Nyarko E."/>
            <person name="Jarju S."/>
            <person name="Secka A."/>
            <person name="Antonio M."/>
            <person name="Oren A."/>
            <person name="Chaudhuri R.R."/>
            <person name="La Ragione R."/>
            <person name="Hildebrand F."/>
            <person name="Pallen M.J."/>
        </authorList>
    </citation>
    <scope>NUCLEOTIDE SEQUENCE</scope>
    <source>
        <strain evidence="18">ChiSxjej3B15-24422</strain>
    </source>
</reference>
<feature type="binding site" evidence="17">
    <location>
        <position position="46"/>
    </location>
    <ligand>
        <name>[4Fe-4S] cluster</name>
        <dbReference type="ChEBI" id="CHEBI:49883"/>
    </ligand>
</feature>
<evidence type="ECO:0000256" key="17">
    <source>
        <dbReference type="HAMAP-Rule" id="MF_02089"/>
    </source>
</evidence>
<keyword evidence="6 17" id="KW-0004">4Fe-4S</keyword>
<dbReference type="PANTHER" id="PTHR36701:SF1">
    <property type="entry name" value="EPOXYQUEUOSINE REDUCTASE QUEH"/>
    <property type="match status" value="1"/>
</dbReference>
<reference evidence="18" key="2">
    <citation type="submission" date="2021-04" db="EMBL/GenBank/DDBJ databases">
        <authorList>
            <person name="Gilroy R."/>
        </authorList>
    </citation>
    <scope>NUCLEOTIDE SEQUENCE</scope>
    <source>
        <strain evidence="18">ChiSxjej3B15-24422</strain>
    </source>
</reference>
<dbReference type="AlphaFoldDB" id="A0A9D2C7V8"/>
<evidence type="ECO:0000313" key="19">
    <source>
        <dbReference type="Proteomes" id="UP000824007"/>
    </source>
</evidence>
<evidence type="ECO:0000256" key="6">
    <source>
        <dbReference type="ARBA" id="ARBA00022485"/>
    </source>
</evidence>
<keyword evidence="9 17" id="KW-0671">Queuosine biosynthesis</keyword>
<keyword evidence="13 17" id="KW-1015">Disulfide bond</keyword>
<evidence type="ECO:0000256" key="16">
    <source>
        <dbReference type="ARBA" id="ARBA00047415"/>
    </source>
</evidence>
<dbReference type="GO" id="GO:0008616">
    <property type="term" value="P:tRNA queuosine(34) biosynthetic process"/>
    <property type="evidence" value="ECO:0007669"/>
    <property type="project" value="UniProtKB-UniRule"/>
</dbReference>
<keyword evidence="11 17" id="KW-0408">Iron</keyword>
<keyword evidence="7 17" id="KW-0819">tRNA processing</keyword>
<evidence type="ECO:0000256" key="8">
    <source>
        <dbReference type="ARBA" id="ARBA00022723"/>
    </source>
</evidence>
<dbReference type="InterPro" id="IPR003828">
    <property type="entry name" value="QueH"/>
</dbReference>
<protein>
    <recommendedName>
        <fullName evidence="5 17">Epoxyqueuosine reductase QueH</fullName>
        <ecNumber evidence="4 17">1.17.99.6</ecNumber>
    </recommendedName>
    <alternativeName>
        <fullName evidence="15 17">Queuosine biosynthesis protein QueH</fullName>
    </alternativeName>
</protein>
<dbReference type="GO" id="GO:0046872">
    <property type="term" value="F:metal ion binding"/>
    <property type="evidence" value="ECO:0007669"/>
    <property type="project" value="UniProtKB-KW"/>
</dbReference>
<evidence type="ECO:0000256" key="15">
    <source>
        <dbReference type="ARBA" id="ARBA00031446"/>
    </source>
</evidence>
<comment type="function">
    <text evidence="1 17">Catalyzes the conversion of epoxyqueuosine (oQ) to queuosine (Q), which is a hypermodified base found in the wobble positions of tRNA(Asp), tRNA(Asn), tRNA(His) and tRNA(Tyr).</text>
</comment>
<keyword evidence="14 17" id="KW-0676">Redox-active center</keyword>
<feature type="binding site" evidence="17">
    <location>
        <position position="47"/>
    </location>
    <ligand>
        <name>[4Fe-4S] cluster</name>
        <dbReference type="ChEBI" id="CHEBI:49883"/>
    </ligand>
</feature>
<evidence type="ECO:0000256" key="7">
    <source>
        <dbReference type="ARBA" id="ARBA00022694"/>
    </source>
</evidence>
<accession>A0A9D2C7V8</accession>
<comment type="catalytic activity">
    <reaction evidence="16 17">
        <text>epoxyqueuosine(34) in tRNA + AH2 = queuosine(34) in tRNA + A + H2O</text>
        <dbReference type="Rhea" id="RHEA:32159"/>
        <dbReference type="Rhea" id="RHEA-COMP:18571"/>
        <dbReference type="Rhea" id="RHEA-COMP:18582"/>
        <dbReference type="ChEBI" id="CHEBI:13193"/>
        <dbReference type="ChEBI" id="CHEBI:15377"/>
        <dbReference type="ChEBI" id="CHEBI:17499"/>
        <dbReference type="ChEBI" id="CHEBI:194431"/>
        <dbReference type="ChEBI" id="CHEBI:194443"/>
        <dbReference type="EC" id="1.17.99.6"/>
    </reaction>
</comment>
<proteinExistence type="inferred from homology"/>
<evidence type="ECO:0000256" key="1">
    <source>
        <dbReference type="ARBA" id="ARBA00002268"/>
    </source>
</evidence>
<evidence type="ECO:0000256" key="2">
    <source>
        <dbReference type="ARBA" id="ARBA00004691"/>
    </source>
</evidence>
<evidence type="ECO:0000256" key="5">
    <source>
        <dbReference type="ARBA" id="ARBA00016895"/>
    </source>
</evidence>
<evidence type="ECO:0000313" key="18">
    <source>
        <dbReference type="EMBL" id="HIY61435.1"/>
    </source>
</evidence>
<evidence type="ECO:0000256" key="11">
    <source>
        <dbReference type="ARBA" id="ARBA00023004"/>
    </source>
</evidence>
<organism evidence="18 19">
    <name type="scientific">Candidatus Eisenbergiella pullistercoris</name>
    <dbReference type="NCBI Taxonomy" id="2838555"/>
    <lineage>
        <taxon>Bacteria</taxon>
        <taxon>Bacillati</taxon>
        <taxon>Bacillota</taxon>
        <taxon>Clostridia</taxon>
        <taxon>Lachnospirales</taxon>
        <taxon>Lachnospiraceae</taxon>
        <taxon>Eisenbergiella</taxon>
    </lineage>
</organism>
<dbReference type="GO" id="GO:0051539">
    <property type="term" value="F:4 iron, 4 sulfur cluster binding"/>
    <property type="evidence" value="ECO:0007669"/>
    <property type="project" value="UniProtKB-UniRule"/>
</dbReference>
<comment type="pathway">
    <text evidence="2 17">tRNA modification; tRNA-queuosine biosynthesis.</text>
</comment>
<dbReference type="GO" id="GO:0052693">
    <property type="term" value="F:epoxyqueuosine reductase activity"/>
    <property type="evidence" value="ECO:0007669"/>
    <property type="project" value="UniProtKB-UniRule"/>
</dbReference>
<evidence type="ECO:0000256" key="12">
    <source>
        <dbReference type="ARBA" id="ARBA00023014"/>
    </source>
</evidence>
<name>A0A9D2C7V8_9FIRM</name>
<feature type="binding site" evidence="17">
    <location>
        <position position="152"/>
    </location>
    <ligand>
        <name>[4Fe-4S] cluster</name>
        <dbReference type="ChEBI" id="CHEBI:49883"/>
    </ligand>
</feature>
<comment type="similarity">
    <text evidence="3 17">Belongs to the QueH family.</text>
</comment>
<evidence type="ECO:0000256" key="3">
    <source>
        <dbReference type="ARBA" id="ARBA00008207"/>
    </source>
</evidence>
<comment type="caution">
    <text evidence="18">The sequence shown here is derived from an EMBL/GenBank/DDBJ whole genome shotgun (WGS) entry which is preliminary data.</text>
</comment>
<keyword evidence="8 17" id="KW-0479">Metal-binding</keyword>
<dbReference type="Proteomes" id="UP000824007">
    <property type="component" value="Unassembled WGS sequence"/>
</dbReference>
<dbReference type="EMBL" id="DXDD01000151">
    <property type="protein sequence ID" value="HIY61435.1"/>
    <property type="molecule type" value="Genomic_DNA"/>
</dbReference>
<gene>
    <name evidence="17" type="primary">queH</name>
    <name evidence="18" type="ORF">H9831_12285</name>
</gene>
<dbReference type="EC" id="1.17.99.6" evidence="4 17"/>
<dbReference type="Pfam" id="PF02677">
    <property type="entry name" value="QueH"/>
    <property type="match status" value="1"/>
</dbReference>
<dbReference type="HAMAP" id="MF_02089">
    <property type="entry name" value="QueH"/>
    <property type="match status" value="1"/>
</dbReference>
<feature type="binding site" evidence="17">
    <location>
        <position position="149"/>
    </location>
    <ligand>
        <name>[4Fe-4S] cluster</name>
        <dbReference type="ChEBI" id="CHEBI:49883"/>
    </ligand>
</feature>
<evidence type="ECO:0000256" key="14">
    <source>
        <dbReference type="ARBA" id="ARBA00023284"/>
    </source>
</evidence>
<sequence length="261" mass="29943">MQNKECCTPQKNRINYQKELEKLLASLEAERISGNGKKKRLLLHACCAPCSSYVLEYLREKFEITVLYYNPNITEREEYEKRSAELKRLARQMNQESAGAGQPEKGSVLTEPAALPSGFILVEEGEWEPQRFFEVSKGLENLPEGGERCFRCYELRLRETARIAAERGFDYFTTTLTISPLKNAEKLNEIGALMAEEYGVAFLPSDFKKKNGYKRSVELSEKYGLYRQDYCGCIFSRAERDRRKADGQPTDAVTVLRKAEL</sequence>
<dbReference type="PANTHER" id="PTHR36701">
    <property type="entry name" value="EPOXYQUEUOSINE REDUCTASE QUEH"/>
    <property type="match status" value="1"/>
</dbReference>
<evidence type="ECO:0000256" key="4">
    <source>
        <dbReference type="ARBA" id="ARBA00012622"/>
    </source>
</evidence>
<keyword evidence="12 17" id="KW-0411">Iron-sulfur</keyword>
<feature type="disulfide bond" description="Redox-active" evidence="17">
    <location>
        <begin position="231"/>
        <end position="233"/>
    </location>
</feature>